<protein>
    <submittedName>
        <fullName evidence="1">Uncharacterized protein</fullName>
    </submittedName>
</protein>
<accession>A0ABT7ZLX2</accession>
<proteinExistence type="predicted"/>
<evidence type="ECO:0000313" key="1">
    <source>
        <dbReference type="EMBL" id="MDN3428166.1"/>
    </source>
</evidence>
<name>A0ABT7ZLX2_9BACL</name>
<dbReference type="PROSITE" id="PS51257">
    <property type="entry name" value="PROKAR_LIPOPROTEIN"/>
    <property type="match status" value="1"/>
</dbReference>
<comment type="caution">
    <text evidence="1">The sequence shown here is derived from an EMBL/GenBank/DDBJ whole genome shotgun (WGS) entry which is preliminary data.</text>
</comment>
<gene>
    <name evidence="1" type="ORF">QMA01_12740</name>
</gene>
<dbReference type="RefSeq" id="WP_290215144.1">
    <property type="nucleotide sequence ID" value="NZ_JASDCQ010000003.1"/>
</dbReference>
<dbReference type="Proteomes" id="UP001225873">
    <property type="component" value="Unassembled WGS sequence"/>
</dbReference>
<reference evidence="1 2" key="1">
    <citation type="submission" date="2023-03" db="EMBL/GenBank/DDBJ databases">
        <authorList>
            <person name="Uniacke-Lowe S."/>
            <person name="Ross P."/>
            <person name="Hill C."/>
        </authorList>
    </citation>
    <scope>NUCLEOTIDE SEQUENCE [LARGE SCALE GENOMIC DNA]</scope>
    <source>
        <strain evidence="1 2">APC 4016</strain>
    </source>
</reference>
<organism evidence="1 2">
    <name type="scientific">Planococcus notacanthi</name>
    <dbReference type="NCBI Taxonomy" id="3035188"/>
    <lineage>
        <taxon>Bacteria</taxon>
        <taxon>Bacillati</taxon>
        <taxon>Bacillota</taxon>
        <taxon>Bacilli</taxon>
        <taxon>Bacillales</taxon>
        <taxon>Caryophanaceae</taxon>
        <taxon>Planococcus</taxon>
    </lineage>
</organism>
<dbReference type="EMBL" id="JASDCQ010000003">
    <property type="protein sequence ID" value="MDN3428166.1"/>
    <property type="molecule type" value="Genomic_DNA"/>
</dbReference>
<sequence length="191" mass="21508">MKTFRAIRILIPALVLIACGVDEPLKQPADDISDFTVNSAQSDAVQGDFIYRLISEKEQYTEGEEIKVYAELEYNGAQENIEISHAASPFHFPLSEETRKYVVEYAMNEPLLTTRLTKGEPLHEDYTGSGGYSAEEDEVYIEFVQRIMEKEFPPGYYKINGFANFTATSSAGSATPYEIHAQIDFKVVPEN</sequence>
<keyword evidence="2" id="KW-1185">Reference proteome</keyword>
<evidence type="ECO:0000313" key="2">
    <source>
        <dbReference type="Proteomes" id="UP001225873"/>
    </source>
</evidence>